<evidence type="ECO:0000256" key="2">
    <source>
        <dbReference type="ARBA" id="ARBA00023235"/>
    </source>
</evidence>
<dbReference type="GO" id="GO:0009052">
    <property type="term" value="P:pentose-phosphate shunt, non-oxidative branch"/>
    <property type="evidence" value="ECO:0007669"/>
    <property type="project" value="TreeGrafter"/>
</dbReference>
<keyword evidence="5" id="KW-1185">Reference proteome</keyword>
<protein>
    <submittedName>
        <fullName evidence="4">Ribose/galactose isomerase</fullName>
    </submittedName>
</protein>
<dbReference type="InterPro" id="IPR036569">
    <property type="entry name" value="RpiB_LacA_LacB_sf"/>
</dbReference>
<dbReference type="InterPro" id="IPR003500">
    <property type="entry name" value="RpiB_LacA_LacB"/>
</dbReference>
<dbReference type="PIRSF" id="PIRSF005384">
    <property type="entry name" value="RpiB_LacA_B"/>
    <property type="match status" value="1"/>
</dbReference>
<comment type="similarity">
    <text evidence="1">Belongs to the LacAB/RpiB family.</text>
</comment>
<gene>
    <name evidence="4" type="ORF">LUCI_4236</name>
</gene>
<dbReference type="Proteomes" id="UP000277811">
    <property type="component" value="Unassembled WGS sequence"/>
</dbReference>
<feature type="active site" description="Proton donor" evidence="3">
    <location>
        <position position="97"/>
    </location>
</feature>
<dbReference type="SUPFAM" id="SSF89623">
    <property type="entry name" value="Ribose/Galactose isomerase RpiB/AlsB"/>
    <property type="match status" value="1"/>
</dbReference>
<dbReference type="RefSeq" id="WP_122629784.1">
    <property type="nucleotide sequence ID" value="NZ_UPPP01000105.1"/>
</dbReference>
<dbReference type="OrthoDB" id="1778624at2"/>
<accession>A0A498RDN5</accession>
<proteinExistence type="inferred from homology"/>
<dbReference type="NCBIfam" id="TIGR01120">
    <property type="entry name" value="rpiB"/>
    <property type="match status" value="1"/>
</dbReference>
<name>A0A498RDN5_9FIRM</name>
<dbReference type="GO" id="GO:0004751">
    <property type="term" value="F:ribose-5-phosphate isomerase activity"/>
    <property type="evidence" value="ECO:0007669"/>
    <property type="project" value="TreeGrafter"/>
</dbReference>
<dbReference type="Gene3D" id="3.40.1400.10">
    <property type="entry name" value="Sugar-phosphate isomerase, RpiB/LacA/LacB"/>
    <property type="match status" value="1"/>
</dbReference>
<dbReference type="EMBL" id="UPPP01000105">
    <property type="protein sequence ID" value="VBB08950.1"/>
    <property type="molecule type" value="Genomic_DNA"/>
</dbReference>
<dbReference type="AlphaFoldDB" id="A0A498RDN5"/>
<dbReference type="Pfam" id="PF02502">
    <property type="entry name" value="LacAB_rpiB"/>
    <property type="match status" value="1"/>
</dbReference>
<evidence type="ECO:0000313" key="4">
    <source>
        <dbReference type="EMBL" id="VBB08950.1"/>
    </source>
</evidence>
<feature type="active site" description="Proton acceptor" evidence="3">
    <location>
        <position position="64"/>
    </location>
</feature>
<dbReference type="NCBIfam" id="TIGR00689">
    <property type="entry name" value="rpiB_lacA_lacB"/>
    <property type="match status" value="1"/>
</dbReference>
<keyword evidence="2 4" id="KW-0413">Isomerase</keyword>
<organism evidence="4 5">
    <name type="scientific">Lucifera butyrica</name>
    <dbReference type="NCBI Taxonomy" id="1351585"/>
    <lineage>
        <taxon>Bacteria</taxon>
        <taxon>Bacillati</taxon>
        <taxon>Bacillota</taxon>
        <taxon>Negativicutes</taxon>
        <taxon>Veillonellales</taxon>
        <taxon>Veillonellaceae</taxon>
        <taxon>Lucifera</taxon>
    </lineage>
</organism>
<dbReference type="GO" id="GO:0019316">
    <property type="term" value="P:D-allose catabolic process"/>
    <property type="evidence" value="ECO:0007669"/>
    <property type="project" value="TreeGrafter"/>
</dbReference>
<sequence>MIALGADHGGYKLKESIKNHLKGLGIEYKDFGTDSEASVDYPQYAVAVAHSILAGKCTEGILCCGTGVGIAIAANKIHGIRAAVVGDCFTARATKEHNNSNIICLGGRVTGEGLALAIIDTWLNAKFQGGHHQKRLDQIAALENNNNPLLSNAGI</sequence>
<dbReference type="PANTHER" id="PTHR30345:SF0">
    <property type="entry name" value="DNA DAMAGE-REPAIR_TOLERATION PROTEIN DRT102"/>
    <property type="match status" value="1"/>
</dbReference>
<dbReference type="NCBIfam" id="NF004051">
    <property type="entry name" value="PRK05571.1"/>
    <property type="match status" value="1"/>
</dbReference>
<evidence type="ECO:0000256" key="1">
    <source>
        <dbReference type="ARBA" id="ARBA00008754"/>
    </source>
</evidence>
<evidence type="ECO:0000256" key="3">
    <source>
        <dbReference type="PIRSR" id="PIRSR005384-1"/>
    </source>
</evidence>
<dbReference type="InterPro" id="IPR004785">
    <property type="entry name" value="RpiB"/>
</dbReference>
<evidence type="ECO:0000313" key="5">
    <source>
        <dbReference type="Proteomes" id="UP000277811"/>
    </source>
</evidence>
<dbReference type="PANTHER" id="PTHR30345">
    <property type="entry name" value="RIBOSE-5-PHOSPHATE ISOMERASE B"/>
    <property type="match status" value="1"/>
</dbReference>
<reference evidence="4 5" key="1">
    <citation type="submission" date="2018-06" db="EMBL/GenBank/DDBJ databases">
        <authorList>
            <person name="Strepis N."/>
        </authorList>
    </citation>
    <scope>NUCLEOTIDE SEQUENCE [LARGE SCALE GENOMIC DNA]</scope>
    <source>
        <strain evidence="4">LUCI</strain>
    </source>
</reference>